<dbReference type="GO" id="GO:0005615">
    <property type="term" value="C:extracellular space"/>
    <property type="evidence" value="ECO:0007669"/>
    <property type="project" value="TreeGrafter"/>
</dbReference>
<evidence type="ECO:0000313" key="2">
    <source>
        <dbReference type="Ensembl" id="ENSONIP00000032657.1"/>
    </source>
</evidence>
<feature type="signal peptide" evidence="1">
    <location>
        <begin position="1"/>
        <end position="22"/>
    </location>
</feature>
<accession>A0A669BB36</accession>
<dbReference type="PANTHER" id="PTHR18841:SF0">
    <property type="entry name" value="VITELLINE MEMBRANE OUTER LAYER 1 HOMOLOG A-RELATED"/>
    <property type="match status" value="1"/>
</dbReference>
<keyword evidence="1" id="KW-0732">Signal</keyword>
<protein>
    <submittedName>
        <fullName evidence="2">Vitelline membrane outer layer 1 homolog b</fullName>
    </submittedName>
</protein>
<organism evidence="2 3">
    <name type="scientific">Oreochromis niloticus</name>
    <name type="common">Nile tilapia</name>
    <name type="synonym">Tilapia nilotica</name>
    <dbReference type="NCBI Taxonomy" id="8128"/>
    <lineage>
        <taxon>Eukaryota</taxon>
        <taxon>Metazoa</taxon>
        <taxon>Chordata</taxon>
        <taxon>Craniata</taxon>
        <taxon>Vertebrata</taxon>
        <taxon>Euteleostomi</taxon>
        <taxon>Actinopterygii</taxon>
        <taxon>Neopterygii</taxon>
        <taxon>Teleostei</taxon>
        <taxon>Neoteleostei</taxon>
        <taxon>Acanthomorphata</taxon>
        <taxon>Ovalentaria</taxon>
        <taxon>Cichlomorphae</taxon>
        <taxon>Cichliformes</taxon>
        <taxon>Cichlidae</taxon>
        <taxon>African cichlids</taxon>
        <taxon>Pseudocrenilabrinae</taxon>
        <taxon>Oreochromini</taxon>
        <taxon>Oreochromis</taxon>
    </lineage>
</organism>
<dbReference type="PANTHER" id="PTHR18841">
    <property type="entry name" value="VITELLINE MEMBRANE OUTER LAYER PROTEIN I-RELATED"/>
    <property type="match status" value="1"/>
</dbReference>
<dbReference type="Proteomes" id="UP000005207">
    <property type="component" value="Linkage group LG20"/>
</dbReference>
<dbReference type="InterPro" id="IPR036706">
    <property type="entry name" value="VOMI_sf"/>
</dbReference>
<dbReference type="InterPro" id="IPR005515">
    <property type="entry name" value="VOMI"/>
</dbReference>
<gene>
    <name evidence="2" type="primary">LOC109196230</name>
</gene>
<dbReference type="Gene3D" id="2.100.10.20">
    <property type="entry name" value="Vitelline membrane outer layer protein I (VOMI)"/>
    <property type="match status" value="2"/>
</dbReference>
<dbReference type="GeneTree" id="ENSGT00390000009313"/>
<name>A0A669BB36_ORENI</name>
<dbReference type="AlphaFoldDB" id="A0A669BB36"/>
<reference evidence="3" key="1">
    <citation type="submission" date="2012-01" db="EMBL/GenBank/DDBJ databases">
        <title>The Genome Sequence of Oreochromis niloticus (Nile Tilapia).</title>
        <authorList>
            <consortium name="Broad Institute Genome Assembly Team"/>
            <consortium name="Broad Institute Sequencing Platform"/>
            <person name="Di Palma F."/>
            <person name="Johnson J."/>
            <person name="Lander E.S."/>
            <person name="Lindblad-Toh K."/>
        </authorList>
    </citation>
    <scope>NUCLEOTIDE SEQUENCE [LARGE SCALE GENOMIC DNA]</scope>
</reference>
<feature type="chain" id="PRO_5025629599" evidence="1">
    <location>
        <begin position="23"/>
        <end position="358"/>
    </location>
</feature>
<sequence length="358" mass="38490">MLRLSLSTTCLLLLSWVHVVPGQLSVSYGMPWGNWGSTEMCPVGSYAVGFSIKVETFQGSGDDTAVNGIRLYCFDPSSKRRTTVESAVGSWGDWTAVKSCASGYLDSFMLRVESFQIGDDDTSVNNIKFTCSGTGAQLVGDGMPWGEWGHWSRKCPKGVICGLRTRVEASQGSGDDTAVNGIRLYCFDPSSKRRTTVQSAVGSWGDWTAVKSCASGYLDSFMLRVESSQGEGDDTSVNNIKFTCSGTGAQLVGDGMPWGGWGDWTAVKSCESGYLASFMLRVESSQGVGDDTSVNNIKFICSGTGAQLEGDGMQWGEWGHWSRKCPKGAICGLRTRLEDPQGGGDDTALNDVQFFCCK</sequence>
<evidence type="ECO:0000313" key="3">
    <source>
        <dbReference type="Proteomes" id="UP000005207"/>
    </source>
</evidence>
<keyword evidence="3" id="KW-1185">Reference proteome</keyword>
<dbReference type="SUPFAM" id="SSF51092">
    <property type="entry name" value="Vitelline membrane outer protein-I (VMO-I)"/>
    <property type="match status" value="2"/>
</dbReference>
<proteinExistence type="predicted"/>
<dbReference type="Pfam" id="PF03762">
    <property type="entry name" value="VOMI"/>
    <property type="match status" value="2"/>
</dbReference>
<reference evidence="2" key="2">
    <citation type="submission" date="2025-08" db="UniProtKB">
        <authorList>
            <consortium name="Ensembl"/>
        </authorList>
    </citation>
    <scope>IDENTIFICATION</scope>
</reference>
<reference evidence="2" key="3">
    <citation type="submission" date="2025-09" db="UniProtKB">
        <authorList>
            <consortium name="Ensembl"/>
        </authorList>
    </citation>
    <scope>IDENTIFICATION</scope>
</reference>
<dbReference type="InParanoid" id="A0A669BB36"/>
<evidence type="ECO:0000256" key="1">
    <source>
        <dbReference type="SAM" id="SignalP"/>
    </source>
</evidence>
<dbReference type="Ensembl" id="ENSONIT00000043836.1">
    <property type="protein sequence ID" value="ENSONIP00000032657.1"/>
    <property type="gene ID" value="ENSONIG00000039102.1"/>
</dbReference>